<dbReference type="PROSITE" id="PS51257">
    <property type="entry name" value="PROKAR_LIPOPROTEIN"/>
    <property type="match status" value="1"/>
</dbReference>
<evidence type="ECO:0000313" key="3">
    <source>
        <dbReference type="EMBL" id="MFC4293538.1"/>
    </source>
</evidence>
<evidence type="ECO:0000256" key="2">
    <source>
        <dbReference type="RuleBase" id="RU362097"/>
    </source>
</evidence>
<dbReference type="PANTHER" id="PTHR30203:SF33">
    <property type="entry name" value="BLR4455 PROTEIN"/>
    <property type="match status" value="1"/>
</dbReference>
<dbReference type="Pfam" id="PF02321">
    <property type="entry name" value="OEP"/>
    <property type="match status" value="2"/>
</dbReference>
<accession>A0ABV8RJE7</accession>
<keyword evidence="2" id="KW-0812">Transmembrane</keyword>
<dbReference type="InterPro" id="IPR003423">
    <property type="entry name" value="OMP_efflux"/>
</dbReference>
<proteinExistence type="inferred from homology"/>
<keyword evidence="2" id="KW-0564">Palmitate</keyword>
<dbReference type="InterPro" id="IPR010131">
    <property type="entry name" value="MdtP/NodT-like"/>
</dbReference>
<dbReference type="EMBL" id="JBHSDR010000003">
    <property type="protein sequence ID" value="MFC4293538.1"/>
    <property type="molecule type" value="Genomic_DNA"/>
</dbReference>
<dbReference type="RefSeq" id="WP_379537033.1">
    <property type="nucleotide sequence ID" value="NZ_JBHSDR010000003.1"/>
</dbReference>
<dbReference type="Gene3D" id="1.20.1600.10">
    <property type="entry name" value="Outer membrane efflux proteins (OEP)"/>
    <property type="match status" value="1"/>
</dbReference>
<dbReference type="PANTHER" id="PTHR30203">
    <property type="entry name" value="OUTER MEMBRANE CATION EFFLUX PROTEIN"/>
    <property type="match status" value="1"/>
</dbReference>
<protein>
    <submittedName>
        <fullName evidence="3">Efflux transporter outer membrane subunit</fullName>
    </submittedName>
</protein>
<keyword evidence="2" id="KW-0449">Lipoprotein</keyword>
<evidence type="ECO:0000256" key="1">
    <source>
        <dbReference type="ARBA" id="ARBA00007613"/>
    </source>
</evidence>
<keyword evidence="4" id="KW-1185">Reference proteome</keyword>
<gene>
    <name evidence="3" type="ORF">ACFO0A_00540</name>
</gene>
<sequence length="458" mass="48714">MKRAAIATLTILVGGCTPTIGQHPPAASVIPPAAWRTELPGQGPIEPGWWQKFGDPVLTALVERALSRNSDIAIAAGRVREARAQETLARAPLLPSLDFGLGAVRQREIGPLGAPVTTTAAQPVFQAAYEVDLFGRIGDQVEAARQGAMASQAARDAAALSVAAATASGYITLRALDSRLAIVRETLVSREEALRIARNRARVGYTSDLELRQAQAEYYAAAQIVPQVELAIRRQEDALSVLVGEPPRAIERGLALGAIELPPVPGELPSELLRRRPDVAQAEYVLAASDASLAAARAQFLPRLNLNATLGSVVAVGLGDPVGIWSLGGSVLAPIFNNGRNQGQFDVALARRDQAAFAYQKAALTAFREVEDNLAAVQRFSEQQVSIQRQRDALASALGHARNRYEAGYTSYLEQLDAQRALLNAELALTQARADKLTATVALYQSLGGGWASGPHPE</sequence>
<organism evidence="3 4">
    <name type="scientific">Novosphingobium tardum</name>
    <dbReference type="NCBI Taxonomy" id="1538021"/>
    <lineage>
        <taxon>Bacteria</taxon>
        <taxon>Pseudomonadati</taxon>
        <taxon>Pseudomonadota</taxon>
        <taxon>Alphaproteobacteria</taxon>
        <taxon>Sphingomonadales</taxon>
        <taxon>Sphingomonadaceae</taxon>
        <taxon>Novosphingobium</taxon>
    </lineage>
</organism>
<dbReference type="SUPFAM" id="SSF56954">
    <property type="entry name" value="Outer membrane efflux proteins (OEP)"/>
    <property type="match status" value="1"/>
</dbReference>
<name>A0ABV8RJE7_9SPHN</name>
<comment type="similarity">
    <text evidence="1 2">Belongs to the outer membrane factor (OMF) (TC 1.B.17) family.</text>
</comment>
<keyword evidence="2" id="KW-0472">Membrane</keyword>
<dbReference type="NCBIfam" id="TIGR01845">
    <property type="entry name" value="outer_NodT"/>
    <property type="match status" value="1"/>
</dbReference>
<evidence type="ECO:0000313" key="4">
    <source>
        <dbReference type="Proteomes" id="UP001595828"/>
    </source>
</evidence>
<dbReference type="Gene3D" id="2.20.200.10">
    <property type="entry name" value="Outer membrane efflux proteins (OEP)"/>
    <property type="match status" value="1"/>
</dbReference>
<keyword evidence="2" id="KW-1134">Transmembrane beta strand</keyword>
<comment type="caution">
    <text evidence="3">The sequence shown here is derived from an EMBL/GenBank/DDBJ whole genome shotgun (WGS) entry which is preliminary data.</text>
</comment>
<comment type="subcellular location">
    <subcellularLocation>
        <location evidence="2">Cell membrane</location>
        <topology evidence="2">Lipid-anchor</topology>
    </subcellularLocation>
</comment>
<reference evidence="4" key="1">
    <citation type="journal article" date="2019" name="Int. J. Syst. Evol. Microbiol.">
        <title>The Global Catalogue of Microorganisms (GCM) 10K type strain sequencing project: providing services to taxonomists for standard genome sequencing and annotation.</title>
        <authorList>
            <consortium name="The Broad Institute Genomics Platform"/>
            <consortium name="The Broad Institute Genome Sequencing Center for Infectious Disease"/>
            <person name="Wu L."/>
            <person name="Ma J."/>
        </authorList>
    </citation>
    <scope>NUCLEOTIDE SEQUENCE [LARGE SCALE GENOMIC DNA]</scope>
    <source>
        <strain evidence="4">CGMCC 1.12989</strain>
    </source>
</reference>
<dbReference type="Proteomes" id="UP001595828">
    <property type="component" value="Unassembled WGS sequence"/>
</dbReference>